<dbReference type="Pfam" id="PF00924">
    <property type="entry name" value="MS_channel_2nd"/>
    <property type="match status" value="1"/>
</dbReference>
<accession>A0A381DII4</accession>
<dbReference type="InterPro" id="IPR049278">
    <property type="entry name" value="MS_channel_C"/>
</dbReference>
<keyword evidence="14" id="KW-1185">Reference proteome</keyword>
<dbReference type="InterPro" id="IPR011014">
    <property type="entry name" value="MscS_channel_TM-2"/>
</dbReference>
<dbReference type="SUPFAM" id="SSF82689">
    <property type="entry name" value="Mechanosensitive channel protein MscS (YggB), C-terminal domain"/>
    <property type="match status" value="1"/>
</dbReference>
<evidence type="ECO:0000256" key="9">
    <source>
        <dbReference type="SAM" id="SignalP"/>
    </source>
</evidence>
<name>A0A381DII4_9BACT</name>
<feature type="coiled-coil region" evidence="7">
    <location>
        <begin position="99"/>
        <end position="161"/>
    </location>
</feature>
<keyword evidence="5 8" id="KW-1133">Transmembrane helix</keyword>
<dbReference type="InterPro" id="IPR006685">
    <property type="entry name" value="MscS_channel_2nd"/>
</dbReference>
<evidence type="ECO:0000313" key="13">
    <source>
        <dbReference type="EMBL" id="SUX10430.1"/>
    </source>
</evidence>
<feature type="signal peptide" evidence="9">
    <location>
        <begin position="1"/>
        <end position="21"/>
    </location>
</feature>
<keyword evidence="7" id="KW-0175">Coiled coil</keyword>
<dbReference type="InterPro" id="IPR011066">
    <property type="entry name" value="MscS_channel_C_sf"/>
</dbReference>
<dbReference type="PANTHER" id="PTHR43634:SF2">
    <property type="entry name" value="LOW CONDUCTANCE MECHANOSENSITIVE CHANNEL YNAI"/>
    <property type="match status" value="1"/>
</dbReference>
<organism evidence="13 14">
    <name type="scientific">Campylobacter sputorum subsp. sputorum</name>
    <dbReference type="NCBI Taxonomy" id="32024"/>
    <lineage>
        <taxon>Bacteria</taxon>
        <taxon>Pseudomonadati</taxon>
        <taxon>Campylobacterota</taxon>
        <taxon>Epsilonproteobacteria</taxon>
        <taxon>Campylobacterales</taxon>
        <taxon>Campylobacteraceae</taxon>
        <taxon>Campylobacter</taxon>
    </lineage>
</organism>
<feature type="transmembrane region" description="Helical" evidence="8">
    <location>
        <begin position="415"/>
        <end position="437"/>
    </location>
</feature>
<dbReference type="GO" id="GO:0005886">
    <property type="term" value="C:plasma membrane"/>
    <property type="evidence" value="ECO:0007669"/>
    <property type="project" value="UniProtKB-SubCell"/>
</dbReference>
<dbReference type="Pfam" id="PF21088">
    <property type="entry name" value="MS_channel_1st"/>
    <property type="match status" value="1"/>
</dbReference>
<dbReference type="OrthoDB" id="9775207at2"/>
<feature type="domain" description="Mechanosensitive ion channel MscS" evidence="10">
    <location>
        <begin position="463"/>
        <end position="530"/>
    </location>
</feature>
<dbReference type="InterPro" id="IPR010920">
    <property type="entry name" value="LSM_dom_sf"/>
</dbReference>
<evidence type="ECO:0000256" key="8">
    <source>
        <dbReference type="SAM" id="Phobius"/>
    </source>
</evidence>
<dbReference type="InterPro" id="IPR049142">
    <property type="entry name" value="MS_channel_1st"/>
</dbReference>
<feature type="domain" description="Mechanosensitive ion channel transmembrane helices 2/3" evidence="12">
    <location>
        <begin position="421"/>
        <end position="460"/>
    </location>
</feature>
<dbReference type="SUPFAM" id="SSF82861">
    <property type="entry name" value="Mechanosensitive channel protein MscS (YggB), transmembrane region"/>
    <property type="match status" value="1"/>
</dbReference>
<reference evidence="13 14" key="1">
    <citation type="submission" date="2018-06" db="EMBL/GenBank/DDBJ databases">
        <authorList>
            <consortium name="Pathogen Informatics"/>
            <person name="Doyle S."/>
        </authorList>
    </citation>
    <scope>NUCLEOTIDE SEQUENCE [LARGE SCALE GENOMIC DNA]</scope>
    <source>
        <strain evidence="13 14">NCTC12475</strain>
    </source>
</reference>
<feature type="transmembrane region" description="Helical" evidence="8">
    <location>
        <begin position="348"/>
        <end position="369"/>
    </location>
</feature>
<feature type="transmembrane region" description="Helical" evidence="8">
    <location>
        <begin position="381"/>
        <end position="403"/>
    </location>
</feature>
<evidence type="ECO:0000259" key="11">
    <source>
        <dbReference type="Pfam" id="PF21082"/>
    </source>
</evidence>
<feature type="chain" id="PRO_5035291122" evidence="9">
    <location>
        <begin position="22"/>
        <end position="668"/>
    </location>
</feature>
<dbReference type="GO" id="GO:0008381">
    <property type="term" value="F:mechanosensitive monoatomic ion channel activity"/>
    <property type="evidence" value="ECO:0007669"/>
    <property type="project" value="UniProtKB-ARBA"/>
</dbReference>
<evidence type="ECO:0000256" key="6">
    <source>
        <dbReference type="ARBA" id="ARBA00023136"/>
    </source>
</evidence>
<evidence type="ECO:0000256" key="5">
    <source>
        <dbReference type="ARBA" id="ARBA00022989"/>
    </source>
</evidence>
<dbReference type="PANTHER" id="PTHR43634">
    <property type="entry name" value="OW CONDUCTANCE MECHANOSENSITIVE CHANNEL"/>
    <property type="match status" value="1"/>
</dbReference>
<dbReference type="AlphaFoldDB" id="A0A381DII4"/>
<gene>
    <name evidence="13" type="primary">ynaI_1</name>
    <name evidence="13" type="ORF">NCTC12475_00625</name>
</gene>
<protein>
    <submittedName>
        <fullName evidence="13">Mechanosensitive ion channel family protein</fullName>
    </submittedName>
</protein>
<dbReference type="Gene3D" id="3.30.70.100">
    <property type="match status" value="1"/>
</dbReference>
<evidence type="ECO:0000256" key="2">
    <source>
        <dbReference type="ARBA" id="ARBA00008017"/>
    </source>
</evidence>
<proteinExistence type="inferred from homology"/>
<dbReference type="Pfam" id="PF21082">
    <property type="entry name" value="MS_channel_3rd"/>
    <property type="match status" value="1"/>
</dbReference>
<feature type="domain" description="Mechanosensitive ion channel MscS C-terminal" evidence="11">
    <location>
        <begin position="538"/>
        <end position="651"/>
    </location>
</feature>
<evidence type="ECO:0000259" key="10">
    <source>
        <dbReference type="Pfam" id="PF00924"/>
    </source>
</evidence>
<evidence type="ECO:0000256" key="4">
    <source>
        <dbReference type="ARBA" id="ARBA00022692"/>
    </source>
</evidence>
<dbReference type="EMBL" id="UFVD01000001">
    <property type="protein sequence ID" value="SUX10430.1"/>
    <property type="molecule type" value="Genomic_DNA"/>
</dbReference>
<comment type="similarity">
    <text evidence="2">Belongs to the MscS (TC 1.A.23) family.</text>
</comment>
<dbReference type="GeneID" id="93091065"/>
<evidence type="ECO:0000256" key="7">
    <source>
        <dbReference type="SAM" id="Coils"/>
    </source>
</evidence>
<feature type="transmembrane region" description="Helical" evidence="8">
    <location>
        <begin position="443"/>
        <end position="461"/>
    </location>
</feature>
<dbReference type="RefSeq" id="WP_089182839.1">
    <property type="nucleotide sequence ID" value="NZ_CP043427.1"/>
</dbReference>
<evidence type="ECO:0000259" key="12">
    <source>
        <dbReference type="Pfam" id="PF21088"/>
    </source>
</evidence>
<feature type="transmembrane region" description="Helical" evidence="8">
    <location>
        <begin position="299"/>
        <end position="327"/>
    </location>
</feature>
<evidence type="ECO:0000256" key="1">
    <source>
        <dbReference type="ARBA" id="ARBA00004651"/>
    </source>
</evidence>
<dbReference type="InterPro" id="IPR045042">
    <property type="entry name" value="YnaI-like"/>
</dbReference>
<dbReference type="Proteomes" id="UP000254920">
    <property type="component" value="Unassembled WGS sequence"/>
</dbReference>
<keyword evidence="3" id="KW-1003">Cell membrane</keyword>
<comment type="subcellular location">
    <subcellularLocation>
        <location evidence="1">Cell membrane</location>
        <topology evidence="1">Multi-pass membrane protein</topology>
    </subcellularLocation>
</comment>
<keyword evidence="6 8" id="KW-0472">Membrane</keyword>
<evidence type="ECO:0000313" key="14">
    <source>
        <dbReference type="Proteomes" id="UP000254920"/>
    </source>
</evidence>
<dbReference type="SUPFAM" id="SSF50182">
    <property type="entry name" value="Sm-like ribonucleoproteins"/>
    <property type="match status" value="1"/>
</dbReference>
<sequence>MNNKFISIFILISFCLNFLYATDNNSSNALSSQNQELAENISKMVDANLTQDNQNQELVNIIAQKIVDDNTTEESEDTLKNTLFEFVDELIGINKQIDILKWQNDQNSTEDEVQKLTNTKTDLLNKIPSAITNQKFPLSFIEKYIEEKKKLTRDYKKYKNNTKSEQFIKTAIKLYTTELSEIFYSTLIKIEKMFIEGTNQSELKDIIEKSLLNIKTNNFTKIKILENDIDNNAQELYKEDFYIYELHKKTYEEIFEFLLSNTNLLASNMFFTSLNLKGFIKFINQRSPFDVETINSGKVVLISVIMLFFFSLRKSFANIIYFIFTIFSKNKDHKDNVKKEVVDIIKKPMGFLLLAYGVDISMSIFFYPSPVPIKFASGLNIVYILLYAWLVTSVMDGYGVMIIGHLAKKGGKKEILNLFIKVIYIIVIIIAILLILSSLGFNVSAFVASLGIGGLAIALATKDIIANFFASIMLILDNTFSQGDWIVCGNVEGTVVETGLRKTTIRTFDNALVFVPNSKIMDNSVKNWDRRKVGRQIKMYLSIDYSTTPNQIKACIADIKDMLTNHPGIAVPVETTSSKEIFKYGRSMVSVDDLAGYKNNLFVVLDEFSESSINIMIYCFSKSVVWAEFLSVKEDVMLKIMDILEKHHVKFAFPTRSIYLENAKDLRG</sequence>
<dbReference type="Gene3D" id="1.10.287.1260">
    <property type="match status" value="1"/>
</dbReference>
<evidence type="ECO:0000256" key="3">
    <source>
        <dbReference type="ARBA" id="ARBA00022475"/>
    </source>
</evidence>
<dbReference type="Gene3D" id="2.30.30.60">
    <property type="match status" value="1"/>
</dbReference>
<dbReference type="InterPro" id="IPR023408">
    <property type="entry name" value="MscS_beta-dom_sf"/>
</dbReference>
<keyword evidence="9" id="KW-0732">Signal</keyword>
<keyword evidence="4 8" id="KW-0812">Transmembrane</keyword>